<gene>
    <name evidence="3" type="ORF">BST63_33465</name>
    <name evidence="2" type="ORF">BSZ18_34675</name>
</gene>
<dbReference type="AlphaFoldDB" id="A0A1X3FQL6"/>
<sequence>MPKIDRDGVGIHYEVHGEGPPLLLTHGYSSTSAMWHGQVEALARDHKLILWDMRGHGQSDYPDDPAAYSEALTVGDIAAILDVVGTERAIIGGLSLGGYMSLAFARAHPKRVRALLIIDTGPGFKKDDAREAWNARALATADKFDREGLDVLKAATRERATASHRDARGLALAARGMLTQRDAKVIELLPEIKVPSLIVVGADDTPFLAASDYMAAKIPGAQKAVIPAAGHAVNIDQPQAFVDAVLPFLKNLPE</sequence>
<reference evidence="4 5" key="1">
    <citation type="submission" date="2017-03" db="EMBL/GenBank/DDBJ databases">
        <title>Whole genome sequences of fourteen strains of Bradyrhizobium canariense and one strain of Bradyrhizobium japonicum isolated from Lupinus (Papilionoideae: Genisteae) species in Algeria.</title>
        <authorList>
            <person name="Crovadore J."/>
            <person name="Chekireb D."/>
            <person name="Brachmann A."/>
            <person name="Chablais R."/>
            <person name="Cochard B."/>
            <person name="Lefort F."/>
        </authorList>
    </citation>
    <scope>NUCLEOTIDE SEQUENCE [LARGE SCALE GENOMIC DNA]</scope>
    <source>
        <strain evidence="2 4">UBMA195</strain>
        <strain evidence="3 5">UBMAN05</strain>
    </source>
</reference>
<name>A0A1X3FQL6_9BRAD</name>
<feature type="domain" description="AB hydrolase-1" evidence="1">
    <location>
        <begin position="20"/>
        <end position="151"/>
    </location>
</feature>
<keyword evidence="2" id="KW-0378">Hydrolase</keyword>
<dbReference type="Proteomes" id="UP000193553">
    <property type="component" value="Unassembled WGS sequence"/>
</dbReference>
<evidence type="ECO:0000313" key="5">
    <source>
        <dbReference type="Proteomes" id="UP000193884"/>
    </source>
</evidence>
<evidence type="ECO:0000313" key="4">
    <source>
        <dbReference type="Proteomes" id="UP000193553"/>
    </source>
</evidence>
<dbReference type="STRING" id="255045.SAMN05444158_5378"/>
<dbReference type="InterPro" id="IPR050228">
    <property type="entry name" value="Carboxylesterase_BioH"/>
</dbReference>
<dbReference type="Pfam" id="PF00561">
    <property type="entry name" value="Abhydrolase_1"/>
    <property type="match status" value="1"/>
</dbReference>
<accession>A0A1X3FQL6</accession>
<keyword evidence="5" id="KW-1185">Reference proteome</keyword>
<comment type="caution">
    <text evidence="2">The sequence shown here is derived from an EMBL/GenBank/DDBJ whole genome shotgun (WGS) entry which is preliminary data.</text>
</comment>
<protein>
    <submittedName>
        <fullName evidence="2">Alpha/beta hydrolase</fullName>
    </submittedName>
</protein>
<dbReference type="GO" id="GO:0016787">
    <property type="term" value="F:hydrolase activity"/>
    <property type="evidence" value="ECO:0007669"/>
    <property type="project" value="UniProtKB-KW"/>
</dbReference>
<evidence type="ECO:0000259" key="1">
    <source>
        <dbReference type="Pfam" id="PF00561"/>
    </source>
</evidence>
<dbReference type="OrthoDB" id="9780765at2"/>
<dbReference type="Gene3D" id="3.40.50.1820">
    <property type="entry name" value="alpha/beta hydrolase"/>
    <property type="match status" value="1"/>
</dbReference>
<evidence type="ECO:0000313" key="2">
    <source>
        <dbReference type="EMBL" id="OSJ02854.1"/>
    </source>
</evidence>
<dbReference type="SUPFAM" id="SSF53474">
    <property type="entry name" value="alpha/beta-Hydrolases"/>
    <property type="match status" value="1"/>
</dbReference>
<dbReference type="EMBL" id="NAFK01000176">
    <property type="protein sequence ID" value="OSJ21857.1"/>
    <property type="molecule type" value="Genomic_DNA"/>
</dbReference>
<dbReference type="RefSeq" id="WP_085361993.1">
    <property type="nucleotide sequence ID" value="NZ_NAFC01000157.1"/>
</dbReference>
<proteinExistence type="predicted"/>
<dbReference type="InterPro" id="IPR000073">
    <property type="entry name" value="AB_hydrolase_1"/>
</dbReference>
<dbReference type="PRINTS" id="PR00111">
    <property type="entry name" value="ABHYDROLASE"/>
</dbReference>
<dbReference type="Proteomes" id="UP000193884">
    <property type="component" value="Unassembled WGS sequence"/>
</dbReference>
<organism evidence="2 4">
    <name type="scientific">Bradyrhizobium canariense</name>
    <dbReference type="NCBI Taxonomy" id="255045"/>
    <lineage>
        <taxon>Bacteria</taxon>
        <taxon>Pseudomonadati</taxon>
        <taxon>Pseudomonadota</taxon>
        <taxon>Alphaproteobacteria</taxon>
        <taxon>Hyphomicrobiales</taxon>
        <taxon>Nitrobacteraceae</taxon>
        <taxon>Bradyrhizobium</taxon>
    </lineage>
</organism>
<dbReference type="PANTHER" id="PTHR43194">
    <property type="entry name" value="HYDROLASE ALPHA/BETA FOLD FAMILY"/>
    <property type="match status" value="1"/>
</dbReference>
<dbReference type="PANTHER" id="PTHR43194:SF5">
    <property type="entry name" value="PIMELOYL-[ACYL-CARRIER PROTEIN] METHYL ESTER ESTERASE"/>
    <property type="match status" value="1"/>
</dbReference>
<evidence type="ECO:0000313" key="3">
    <source>
        <dbReference type="EMBL" id="OSJ21857.1"/>
    </source>
</evidence>
<dbReference type="EMBL" id="NAFI01000188">
    <property type="protein sequence ID" value="OSJ02854.1"/>
    <property type="molecule type" value="Genomic_DNA"/>
</dbReference>
<dbReference type="InterPro" id="IPR029058">
    <property type="entry name" value="AB_hydrolase_fold"/>
</dbReference>